<proteinExistence type="predicted"/>
<dbReference type="Proteomes" id="UP000013827">
    <property type="component" value="Unassembled WGS sequence"/>
</dbReference>
<dbReference type="Pfam" id="PF11539">
    <property type="entry name" value="DUF3228"/>
    <property type="match status" value="2"/>
</dbReference>
<dbReference type="AlphaFoldDB" id="A0A0D3KUK6"/>
<evidence type="ECO:0000313" key="1">
    <source>
        <dbReference type="EnsemblProtists" id="EOD39441"/>
    </source>
</evidence>
<dbReference type="KEGG" id="ehx:EMIHUDRAFT_448819"/>
<dbReference type="OMA" id="TISDAYC"/>
<reference evidence="1" key="2">
    <citation type="submission" date="2024-10" db="UniProtKB">
        <authorList>
            <consortium name="EnsemblProtists"/>
        </authorList>
    </citation>
    <scope>IDENTIFICATION</scope>
</reference>
<organism evidence="1 2">
    <name type="scientific">Emiliania huxleyi (strain CCMP1516)</name>
    <dbReference type="NCBI Taxonomy" id="280463"/>
    <lineage>
        <taxon>Eukaryota</taxon>
        <taxon>Haptista</taxon>
        <taxon>Haptophyta</taxon>
        <taxon>Prymnesiophyceae</taxon>
        <taxon>Isochrysidales</taxon>
        <taxon>Noelaerhabdaceae</taxon>
        <taxon>Emiliania</taxon>
    </lineage>
</organism>
<dbReference type="InterPro" id="IPR021610">
    <property type="entry name" value="DUF3228"/>
</dbReference>
<dbReference type="PANTHER" id="PTHR38666:SF2">
    <property type="entry name" value="FLAGELLAR ASSOCIATED PROTEIN"/>
    <property type="match status" value="1"/>
</dbReference>
<dbReference type="HOGENOM" id="CLU_084072_0_0_1"/>
<dbReference type="eggNOG" id="ENOG502RXMS">
    <property type="taxonomic scope" value="Eukaryota"/>
</dbReference>
<evidence type="ECO:0008006" key="3">
    <source>
        <dbReference type="Google" id="ProtNLM"/>
    </source>
</evidence>
<name>A0A0D3KUK6_EMIH1</name>
<dbReference type="PaxDb" id="2903-EOD39441"/>
<reference evidence="2" key="1">
    <citation type="journal article" date="2013" name="Nature">
        <title>Pan genome of the phytoplankton Emiliania underpins its global distribution.</title>
        <authorList>
            <person name="Read B.A."/>
            <person name="Kegel J."/>
            <person name="Klute M.J."/>
            <person name="Kuo A."/>
            <person name="Lefebvre S.C."/>
            <person name="Maumus F."/>
            <person name="Mayer C."/>
            <person name="Miller J."/>
            <person name="Monier A."/>
            <person name="Salamov A."/>
            <person name="Young J."/>
            <person name="Aguilar M."/>
            <person name="Claverie J.M."/>
            <person name="Frickenhaus S."/>
            <person name="Gonzalez K."/>
            <person name="Herman E.K."/>
            <person name="Lin Y.C."/>
            <person name="Napier J."/>
            <person name="Ogata H."/>
            <person name="Sarno A.F."/>
            <person name="Shmutz J."/>
            <person name="Schroeder D."/>
            <person name="de Vargas C."/>
            <person name="Verret F."/>
            <person name="von Dassow P."/>
            <person name="Valentin K."/>
            <person name="Van de Peer Y."/>
            <person name="Wheeler G."/>
            <person name="Dacks J.B."/>
            <person name="Delwiche C.F."/>
            <person name="Dyhrman S.T."/>
            <person name="Glockner G."/>
            <person name="John U."/>
            <person name="Richards T."/>
            <person name="Worden A.Z."/>
            <person name="Zhang X."/>
            <person name="Grigoriev I.V."/>
            <person name="Allen A.E."/>
            <person name="Bidle K."/>
            <person name="Borodovsky M."/>
            <person name="Bowler C."/>
            <person name="Brownlee C."/>
            <person name="Cock J.M."/>
            <person name="Elias M."/>
            <person name="Gladyshev V.N."/>
            <person name="Groth M."/>
            <person name="Guda C."/>
            <person name="Hadaegh A."/>
            <person name="Iglesias-Rodriguez M.D."/>
            <person name="Jenkins J."/>
            <person name="Jones B.M."/>
            <person name="Lawson T."/>
            <person name="Leese F."/>
            <person name="Lindquist E."/>
            <person name="Lobanov A."/>
            <person name="Lomsadze A."/>
            <person name="Malik S.B."/>
            <person name="Marsh M.E."/>
            <person name="Mackinder L."/>
            <person name="Mock T."/>
            <person name="Mueller-Roeber B."/>
            <person name="Pagarete A."/>
            <person name="Parker M."/>
            <person name="Probert I."/>
            <person name="Quesneville H."/>
            <person name="Raines C."/>
            <person name="Rensing S.A."/>
            <person name="Riano-Pachon D.M."/>
            <person name="Richier S."/>
            <person name="Rokitta S."/>
            <person name="Shiraiwa Y."/>
            <person name="Soanes D.M."/>
            <person name="van der Giezen M."/>
            <person name="Wahlund T.M."/>
            <person name="Williams B."/>
            <person name="Wilson W."/>
            <person name="Wolfe G."/>
            <person name="Wurch L.L."/>
        </authorList>
    </citation>
    <scope>NUCLEOTIDE SEQUENCE</scope>
</reference>
<keyword evidence="2" id="KW-1185">Reference proteome</keyword>
<accession>A0A0D3KUK6</accession>
<dbReference type="GeneID" id="17284712"/>
<evidence type="ECO:0000313" key="2">
    <source>
        <dbReference type="Proteomes" id="UP000013827"/>
    </source>
</evidence>
<protein>
    <recommendedName>
        <fullName evidence="3">Flagellar associated protein</fullName>
    </recommendedName>
</protein>
<dbReference type="Gene3D" id="3.30.2310.50">
    <property type="entry name" value="Protein of unknown function (DUF3228), domain 1"/>
    <property type="match status" value="2"/>
</dbReference>
<dbReference type="RefSeq" id="XP_005791870.1">
    <property type="nucleotide sequence ID" value="XM_005791813.1"/>
</dbReference>
<sequence length="202" mass="22483">MAHKLSLFEKTVNAAFEDGSAPLVDGYAPFCKHVFVPNFTPAKVSALAISKENEALLRSAYEARTEQELPVLARWFPKEAVGEPPVAKFLDVILYSREQIRKEATAMGRPEELEEDAPWGIISVKPQARSSADFRPACTRHQNLSLLAAATPRPQDVDYELPMQPITMMRNTMVEEGGSGVPLEREKYIASVEFWAGHALIK</sequence>
<dbReference type="EnsemblProtists" id="EOD39441">
    <property type="protein sequence ID" value="EOD39441"/>
    <property type="gene ID" value="EMIHUDRAFT_448819"/>
</dbReference>
<dbReference type="STRING" id="2903.R1FUW8"/>
<dbReference type="PANTHER" id="PTHR38666">
    <property type="match status" value="1"/>
</dbReference>